<proteinExistence type="predicted"/>
<protein>
    <submittedName>
        <fullName evidence="8">Phenylpropionate dioxygenase-like ring-hydroxylating dioxygenase large terminal subunit</fullName>
    </submittedName>
</protein>
<name>A0A7X0EBK9_9PROT</name>
<dbReference type="PANTHER" id="PTHR43756">
    <property type="entry name" value="CHOLINE MONOOXYGENASE, CHLOROPLASTIC"/>
    <property type="match status" value="1"/>
</dbReference>
<dbReference type="Gene3D" id="2.102.10.10">
    <property type="entry name" value="Rieske [2Fe-2S] iron-sulphur domain"/>
    <property type="match status" value="1"/>
</dbReference>
<keyword evidence="5" id="KW-0408">Iron</keyword>
<comment type="cofactor">
    <cofactor evidence="1">
        <name>Fe cation</name>
        <dbReference type="ChEBI" id="CHEBI:24875"/>
    </cofactor>
</comment>
<accession>A0A7X0EBK9</accession>
<evidence type="ECO:0000256" key="1">
    <source>
        <dbReference type="ARBA" id="ARBA00001962"/>
    </source>
</evidence>
<dbReference type="Proteomes" id="UP000539175">
    <property type="component" value="Unassembled WGS sequence"/>
</dbReference>
<dbReference type="SUPFAM" id="SSF55961">
    <property type="entry name" value="Bet v1-like"/>
    <property type="match status" value="1"/>
</dbReference>
<dbReference type="Pfam" id="PF00355">
    <property type="entry name" value="Rieske"/>
    <property type="match status" value="1"/>
</dbReference>
<evidence type="ECO:0000256" key="3">
    <source>
        <dbReference type="ARBA" id="ARBA00022723"/>
    </source>
</evidence>
<feature type="domain" description="Rieske" evidence="7">
    <location>
        <begin position="36"/>
        <end position="145"/>
    </location>
</feature>
<dbReference type="CDD" id="cd03469">
    <property type="entry name" value="Rieske_RO_Alpha_N"/>
    <property type="match status" value="1"/>
</dbReference>
<evidence type="ECO:0000256" key="4">
    <source>
        <dbReference type="ARBA" id="ARBA00023002"/>
    </source>
</evidence>
<keyword evidence="2" id="KW-0001">2Fe-2S</keyword>
<evidence type="ECO:0000256" key="2">
    <source>
        <dbReference type="ARBA" id="ARBA00022714"/>
    </source>
</evidence>
<dbReference type="GO" id="GO:0051213">
    <property type="term" value="F:dioxygenase activity"/>
    <property type="evidence" value="ECO:0007669"/>
    <property type="project" value="UniProtKB-KW"/>
</dbReference>
<dbReference type="GO" id="GO:0051537">
    <property type="term" value="F:2 iron, 2 sulfur cluster binding"/>
    <property type="evidence" value="ECO:0007669"/>
    <property type="project" value="UniProtKB-KW"/>
</dbReference>
<keyword evidence="9" id="KW-1185">Reference proteome</keyword>
<dbReference type="GO" id="GO:0005506">
    <property type="term" value="F:iron ion binding"/>
    <property type="evidence" value="ECO:0007669"/>
    <property type="project" value="InterPro"/>
</dbReference>
<dbReference type="InterPro" id="IPR036922">
    <property type="entry name" value="Rieske_2Fe-2S_sf"/>
</dbReference>
<gene>
    <name evidence="8" type="ORF">FHS74_001327</name>
</gene>
<comment type="caution">
    <text evidence="8">The sequence shown here is derived from an EMBL/GenBank/DDBJ whole genome shotgun (WGS) entry which is preliminary data.</text>
</comment>
<keyword evidence="3" id="KW-0479">Metal-binding</keyword>
<dbReference type="InterPro" id="IPR015879">
    <property type="entry name" value="Ring_hydroxy_dOase_asu_C_dom"/>
</dbReference>
<dbReference type="PROSITE" id="PS51296">
    <property type="entry name" value="RIESKE"/>
    <property type="match status" value="1"/>
</dbReference>
<organism evidence="8 9">
    <name type="scientific">Nitrospirillum iridis</name>
    <dbReference type="NCBI Taxonomy" id="765888"/>
    <lineage>
        <taxon>Bacteria</taxon>
        <taxon>Pseudomonadati</taxon>
        <taxon>Pseudomonadota</taxon>
        <taxon>Alphaproteobacteria</taxon>
        <taxon>Rhodospirillales</taxon>
        <taxon>Azospirillaceae</taxon>
        <taxon>Nitrospirillum</taxon>
    </lineage>
</organism>
<evidence type="ECO:0000256" key="5">
    <source>
        <dbReference type="ARBA" id="ARBA00023004"/>
    </source>
</evidence>
<dbReference type="SUPFAM" id="SSF50022">
    <property type="entry name" value="ISP domain"/>
    <property type="match status" value="1"/>
</dbReference>
<evidence type="ECO:0000313" key="9">
    <source>
        <dbReference type="Proteomes" id="UP000539175"/>
    </source>
</evidence>
<evidence type="ECO:0000259" key="7">
    <source>
        <dbReference type="PROSITE" id="PS51296"/>
    </source>
</evidence>
<dbReference type="AlphaFoldDB" id="A0A7X0EBK9"/>
<reference evidence="8 9" key="1">
    <citation type="submission" date="2020-08" db="EMBL/GenBank/DDBJ databases">
        <title>Genomic Encyclopedia of Type Strains, Phase IV (KMG-IV): sequencing the most valuable type-strain genomes for metagenomic binning, comparative biology and taxonomic classification.</title>
        <authorList>
            <person name="Goeker M."/>
        </authorList>
    </citation>
    <scope>NUCLEOTIDE SEQUENCE [LARGE SCALE GENOMIC DNA]</scope>
    <source>
        <strain evidence="8 9">DSM 22198</strain>
    </source>
</reference>
<dbReference type="PRINTS" id="PR00090">
    <property type="entry name" value="RNGDIOXGNASE"/>
</dbReference>
<dbReference type="EMBL" id="JACIIZ010000003">
    <property type="protein sequence ID" value="MBB6250782.1"/>
    <property type="molecule type" value="Genomic_DNA"/>
</dbReference>
<dbReference type="InterPro" id="IPR017941">
    <property type="entry name" value="Rieske_2Fe-2S"/>
</dbReference>
<evidence type="ECO:0000256" key="6">
    <source>
        <dbReference type="ARBA" id="ARBA00023014"/>
    </source>
</evidence>
<keyword evidence="4" id="KW-0560">Oxidoreductase</keyword>
<dbReference type="Pfam" id="PF00848">
    <property type="entry name" value="Ring_hydroxyl_A"/>
    <property type="match status" value="1"/>
</dbReference>
<dbReference type="CDD" id="cd00680">
    <property type="entry name" value="RHO_alpha_C"/>
    <property type="match status" value="1"/>
</dbReference>
<dbReference type="PANTHER" id="PTHR43756:SF5">
    <property type="entry name" value="CHOLINE MONOOXYGENASE, CHLOROPLASTIC"/>
    <property type="match status" value="1"/>
</dbReference>
<dbReference type="Gene3D" id="3.90.380.10">
    <property type="entry name" value="Naphthalene 1,2-dioxygenase Alpha Subunit, Chain A, domain 1"/>
    <property type="match status" value="1"/>
</dbReference>
<keyword evidence="6" id="KW-0411">Iron-sulfur</keyword>
<evidence type="ECO:0000313" key="8">
    <source>
        <dbReference type="EMBL" id="MBB6250782.1"/>
    </source>
</evidence>
<sequence>MAAPLTTDDAVSLPGWIYRDPDFFEVERQAIFRSSWQIVCHVNDIPAPGDYHTFRFLGESVAVVRGRDGRIHAFHNVCRHRAARLLDGDKGRCGGRIVCPYHAWSYDLDGTLVGVPHRRGFPEFQLADYPLPPVEHEVFLGFIFIRLAPGPGPSVAEMMAPYRQELTPYRFEALQPLGRVTWRPRAVNWKNVGDNYSDALHITVAHPGLTRLFGAGYGLESQPWVDKMWGALVDTPSPARSERFYQKYLPDVGHLPAERKRLWTYFKLWPNIAFDIYPDQIDFMQWLPLSPTETLVREIAYVLPDDRREMRAVRYANWRINRQVSLEDKALIERVQDGMDGSSYTTGPLGLNEVSLRGFARRVRALIPESRLPHAPAPGWSLRRPT</sequence>
<dbReference type="RefSeq" id="WP_184798690.1">
    <property type="nucleotide sequence ID" value="NZ_JACIIZ010000003.1"/>
</dbReference>
<keyword evidence="8" id="KW-0223">Dioxygenase</keyword>
<dbReference type="InterPro" id="IPR001663">
    <property type="entry name" value="Rng_hydr_dOase-A"/>
</dbReference>